<dbReference type="eggNOG" id="COG1426">
    <property type="taxonomic scope" value="Bacteria"/>
</dbReference>
<feature type="domain" description="HTH cro/C1-type" evidence="3">
    <location>
        <begin position="7"/>
        <end position="67"/>
    </location>
</feature>
<gene>
    <name evidence="4" type="ORF">N782_04720</name>
</gene>
<dbReference type="AlphaFoldDB" id="A0A0A2TW55"/>
<dbReference type="SMART" id="SM00530">
    <property type="entry name" value="HTH_XRE"/>
    <property type="match status" value="1"/>
</dbReference>
<accession>A0A0A2TW55</accession>
<evidence type="ECO:0000256" key="2">
    <source>
        <dbReference type="SAM" id="Phobius"/>
    </source>
</evidence>
<dbReference type="PANTHER" id="PTHR34475">
    <property type="match status" value="1"/>
</dbReference>
<keyword evidence="5" id="KW-1185">Reference proteome</keyword>
<name>A0A0A2TW55_9BACI</name>
<dbReference type="InterPro" id="IPR050400">
    <property type="entry name" value="Bact_Cytoskel_RodZ"/>
</dbReference>
<dbReference type="GO" id="GO:0003677">
    <property type="term" value="F:DNA binding"/>
    <property type="evidence" value="ECO:0007669"/>
    <property type="project" value="InterPro"/>
</dbReference>
<dbReference type="PANTHER" id="PTHR34475:SF1">
    <property type="entry name" value="CYTOSKELETON PROTEIN RODZ"/>
    <property type="match status" value="1"/>
</dbReference>
<reference evidence="4 5" key="1">
    <citation type="journal article" date="2015" name="Stand. Genomic Sci.">
        <title>High quality draft genome sequence of the moderately halophilic bacterium Pontibacillus yanchengensis Y32(T) and comparison among Pontibacillus genomes.</title>
        <authorList>
            <person name="Huang J."/>
            <person name="Qiao Z.X."/>
            <person name="Tang J.W."/>
            <person name="Wang G."/>
        </authorList>
    </citation>
    <scope>NUCLEOTIDE SEQUENCE [LARGE SCALE GENOMIC DNA]</scope>
    <source>
        <strain evidence="4 5">Y32</strain>
    </source>
</reference>
<dbReference type="Proteomes" id="UP000030147">
    <property type="component" value="Unassembled WGS sequence"/>
</dbReference>
<dbReference type="STRING" id="1385514.N782_04720"/>
<comment type="caution">
    <text evidence="4">The sequence shown here is derived from an EMBL/GenBank/DDBJ whole genome shotgun (WGS) entry which is preliminary data.</text>
</comment>
<evidence type="ECO:0000313" key="4">
    <source>
        <dbReference type="EMBL" id="KGP73525.1"/>
    </source>
</evidence>
<dbReference type="InterPro" id="IPR010982">
    <property type="entry name" value="Lambda_DNA-bd_dom_sf"/>
</dbReference>
<protein>
    <recommendedName>
        <fullName evidence="3">HTH cro/C1-type domain-containing protein</fullName>
    </recommendedName>
</protein>
<feature type="transmembrane region" description="Helical" evidence="2">
    <location>
        <begin position="106"/>
        <end position="126"/>
    </location>
</feature>
<dbReference type="Gene3D" id="1.10.260.40">
    <property type="entry name" value="lambda repressor-like DNA-binding domains"/>
    <property type="match status" value="1"/>
</dbReference>
<evidence type="ECO:0000256" key="1">
    <source>
        <dbReference type="SAM" id="MobiDB-lite"/>
    </source>
</evidence>
<organism evidence="4 5">
    <name type="scientific">Pontibacillus yanchengensis Y32</name>
    <dbReference type="NCBI Taxonomy" id="1385514"/>
    <lineage>
        <taxon>Bacteria</taxon>
        <taxon>Bacillati</taxon>
        <taxon>Bacillota</taxon>
        <taxon>Bacilli</taxon>
        <taxon>Bacillales</taxon>
        <taxon>Bacillaceae</taxon>
        <taxon>Pontibacillus</taxon>
    </lineage>
</organism>
<feature type="compositionally biased region" description="Polar residues" evidence="1">
    <location>
        <begin position="211"/>
        <end position="237"/>
    </location>
</feature>
<feature type="region of interest" description="Disordered" evidence="1">
    <location>
        <begin position="133"/>
        <end position="237"/>
    </location>
</feature>
<feature type="compositionally biased region" description="Acidic residues" evidence="1">
    <location>
        <begin position="169"/>
        <end position="178"/>
    </location>
</feature>
<dbReference type="RefSeq" id="WP_036817545.1">
    <property type="nucleotide sequence ID" value="NZ_AVBF01000012.1"/>
</dbReference>
<dbReference type="CDD" id="cd00093">
    <property type="entry name" value="HTH_XRE"/>
    <property type="match status" value="1"/>
</dbReference>
<dbReference type="InterPro" id="IPR001387">
    <property type="entry name" value="Cro/C1-type_HTH"/>
</dbReference>
<keyword evidence="2" id="KW-0472">Membrane</keyword>
<proteinExistence type="predicted"/>
<dbReference type="EMBL" id="AVBF01000012">
    <property type="protein sequence ID" value="KGP73525.1"/>
    <property type="molecule type" value="Genomic_DNA"/>
</dbReference>
<keyword evidence="2" id="KW-1133">Transmembrane helix</keyword>
<sequence>MEIGSRLKEAREAKNLSLEDIQKETKIQTRYLQAIEKGNFGIMPGKFYTRAFIKQYAEAVGLDPEALMEEHKGELPSSSEEEYVQYTRLQRHKDETSNKGSAVMSFFPKFIIALMIIGIVVVAYVFTQKALTGNDQDGTQDEQEAGDEVSYQKNDSDSNEDGANANDDASTDEQDNEGGSDQAKESDSEEGQNNDESEKTSEETDGENQEEATPSSSLNLVEKGSGSTPQSTFELTNAESVKVTFESTGGAQAKSYLQVENGKGKAYFAQNVTPSNSPQEFDLSSEDRIYIKVGSAPSLNIKVNGERLEYPVDPNEYVFQKIWINVKKKSEE</sequence>
<dbReference type="Pfam" id="PF13413">
    <property type="entry name" value="HTH_25"/>
    <property type="match status" value="1"/>
</dbReference>
<dbReference type="OrthoDB" id="9797543at2"/>
<dbReference type="SUPFAM" id="SSF47413">
    <property type="entry name" value="lambda repressor-like DNA-binding domains"/>
    <property type="match status" value="1"/>
</dbReference>
<evidence type="ECO:0000259" key="3">
    <source>
        <dbReference type="PROSITE" id="PS50943"/>
    </source>
</evidence>
<keyword evidence="2" id="KW-0812">Transmembrane</keyword>
<dbReference type="PROSITE" id="PS50943">
    <property type="entry name" value="HTH_CROC1"/>
    <property type="match status" value="1"/>
</dbReference>
<feature type="compositionally biased region" description="Acidic residues" evidence="1">
    <location>
        <begin position="138"/>
        <end position="147"/>
    </location>
</feature>
<evidence type="ECO:0000313" key="5">
    <source>
        <dbReference type="Proteomes" id="UP000030147"/>
    </source>
</evidence>